<protein>
    <recommendedName>
        <fullName evidence="1">F-box domain-containing protein</fullName>
    </recommendedName>
</protein>
<feature type="domain" description="F-box" evidence="1">
    <location>
        <begin position="1"/>
        <end position="48"/>
    </location>
</feature>
<dbReference type="SUPFAM" id="SSF81383">
    <property type="entry name" value="F-box domain"/>
    <property type="match status" value="1"/>
</dbReference>
<dbReference type="InterPro" id="IPR001810">
    <property type="entry name" value="F-box_dom"/>
</dbReference>
<dbReference type="Pfam" id="PF00646">
    <property type="entry name" value="F-box"/>
    <property type="match status" value="1"/>
</dbReference>
<dbReference type="EMBL" id="CAMGYJ010000009">
    <property type="protein sequence ID" value="CAI0541464.1"/>
    <property type="molecule type" value="Genomic_DNA"/>
</dbReference>
<sequence length="388" mass="44341">MKSLPEDILIDILTRLPVKFILRFNSVSKHWSALLTTPRFIAAHLRRSAARSPMLIVRHGLALGHLKISVLDESFAILHRDVPVPVARYGDFSASVAGSCNGLLCVQYGTGKSAFWNPATKQFAWVPVRDLGSPYSHVTRFVAIGERFGFGFSTRNEDYKLVKFASFYYKEWNSEDQVIWEDLEVKAVVFSWKRWSWRELKDARIPAAHYDHPVAANGHLYWLARRKGTRDFILAFDLATDSFRTIDFPADDPRPDGAGSLMRFDMDTRIAVFKSYLDYSTRYDDEDDLEAVVIGENGMDLSGETWEFMFRCGWFDGYDIHREDEGCFGVYWNSRVHVVKARGRNMDNLYLFDPVASKAVRRFDGLMGRVYGVGSFVHSLVPVRGGNV</sequence>
<dbReference type="CDD" id="cd22157">
    <property type="entry name" value="F-box_AtFBW1-like"/>
    <property type="match status" value="1"/>
</dbReference>
<dbReference type="PANTHER" id="PTHR31672">
    <property type="entry name" value="BNACNNG10540D PROTEIN"/>
    <property type="match status" value="1"/>
</dbReference>
<dbReference type="AlphaFoldDB" id="A0AAV0QB00"/>
<organism evidence="2 3">
    <name type="scientific">Linum tenue</name>
    <dbReference type="NCBI Taxonomy" id="586396"/>
    <lineage>
        <taxon>Eukaryota</taxon>
        <taxon>Viridiplantae</taxon>
        <taxon>Streptophyta</taxon>
        <taxon>Embryophyta</taxon>
        <taxon>Tracheophyta</taxon>
        <taxon>Spermatophyta</taxon>
        <taxon>Magnoliopsida</taxon>
        <taxon>eudicotyledons</taxon>
        <taxon>Gunneridae</taxon>
        <taxon>Pentapetalae</taxon>
        <taxon>rosids</taxon>
        <taxon>fabids</taxon>
        <taxon>Malpighiales</taxon>
        <taxon>Linaceae</taxon>
        <taxon>Linum</taxon>
    </lineage>
</organism>
<dbReference type="InterPro" id="IPR036047">
    <property type="entry name" value="F-box-like_dom_sf"/>
</dbReference>
<name>A0AAV0QB00_9ROSI</name>
<dbReference type="InterPro" id="IPR017451">
    <property type="entry name" value="F-box-assoc_interact_dom"/>
</dbReference>
<dbReference type="InterPro" id="IPR006527">
    <property type="entry name" value="F-box-assoc_dom_typ1"/>
</dbReference>
<keyword evidence="3" id="KW-1185">Reference proteome</keyword>
<dbReference type="Proteomes" id="UP001154282">
    <property type="component" value="Unassembled WGS sequence"/>
</dbReference>
<proteinExistence type="predicted"/>
<evidence type="ECO:0000259" key="1">
    <source>
        <dbReference type="PROSITE" id="PS50181"/>
    </source>
</evidence>
<dbReference type="Pfam" id="PF07734">
    <property type="entry name" value="FBA_1"/>
    <property type="match status" value="1"/>
</dbReference>
<accession>A0AAV0QB00</accession>
<dbReference type="InterPro" id="IPR050796">
    <property type="entry name" value="SCF_F-box_component"/>
</dbReference>
<reference evidence="2" key="1">
    <citation type="submission" date="2022-08" db="EMBL/GenBank/DDBJ databases">
        <authorList>
            <person name="Gutierrez-Valencia J."/>
        </authorList>
    </citation>
    <scope>NUCLEOTIDE SEQUENCE</scope>
</reference>
<dbReference type="PANTHER" id="PTHR31672:SF13">
    <property type="entry name" value="F-BOX PROTEIN CPR30-LIKE"/>
    <property type="match status" value="1"/>
</dbReference>
<gene>
    <name evidence="2" type="ORF">LITE_LOCUS42115</name>
</gene>
<dbReference type="Gene3D" id="1.20.1280.50">
    <property type="match status" value="1"/>
</dbReference>
<dbReference type="NCBIfam" id="TIGR01640">
    <property type="entry name" value="F_box_assoc_1"/>
    <property type="match status" value="1"/>
</dbReference>
<evidence type="ECO:0000313" key="2">
    <source>
        <dbReference type="EMBL" id="CAI0541464.1"/>
    </source>
</evidence>
<comment type="caution">
    <text evidence="2">The sequence shown here is derived from an EMBL/GenBank/DDBJ whole genome shotgun (WGS) entry which is preliminary data.</text>
</comment>
<dbReference type="PROSITE" id="PS50181">
    <property type="entry name" value="FBOX"/>
    <property type="match status" value="1"/>
</dbReference>
<dbReference type="SMART" id="SM00256">
    <property type="entry name" value="FBOX"/>
    <property type="match status" value="1"/>
</dbReference>
<evidence type="ECO:0000313" key="3">
    <source>
        <dbReference type="Proteomes" id="UP001154282"/>
    </source>
</evidence>